<feature type="compositionally biased region" description="Basic and acidic residues" evidence="7">
    <location>
        <begin position="1328"/>
        <end position="1342"/>
    </location>
</feature>
<evidence type="ECO:0000256" key="3">
    <source>
        <dbReference type="ARBA" id="ARBA00019596"/>
    </source>
</evidence>
<sequence>MSSLVSAQLLKTWEKQGKAEFLKEFKHLVKSVNDTSPTFSENGVVRSIYDVIASGAKGLLKKEWIVATLAEIHTYHPDMPNTILDVINLLDSQTTSGENATEERNNLAYIVKECEKLFSDKLLKERLEIDSLQEMKVLNNRNFYTKFIKVKTKLYYKQRKFNLFREESEGYAKLITELNQEDSSVNAMYSLETIKSLIGCFNLDPNRVLDVILDSFECHPHKTSFFVPLLKAYMPDKKILSEVLGFKFNFFQSGSEVTPKSLYTLTAVMLQHDIIGVDDIYPWLVPDDVSIKKDWEKKIKDAKEYVRRLNVVSLQEAGKEIIEEKEDEQAKYEANQKFGLCEALLKIGNWSSASYLIEKLPKFCMMEQPPIAIAQCKLLHSLIEPLYKNHTTLGPKLIRKTVPPPESPLAPKPVETFLDLRTDVIPMFLTLGPSLHFDPVLLCKLLRVLKAALAAAGVKEHQPPTASDSLYYDTISLLDVVVLPTLSYLEANCCVSEEIWNIVKMYPYQIRYALYSRWKNETFLNHAKLIRIRGEAQKRSKTIMKRVSKETVKQVGRLIGKLTHYCPGYFFDYVLGLIQTYDNLIGPVVDSLKFLSSMSYDVLGQCLIESLASADRTRLKHDHMSISLWLQSLATFCGAIFKKYTIELTGLLQYLANELKMEKSLDLLIMNEIVQKMAGIETIEEMTNEQLEAMAGGDLLKGEGGYFSQVRNTKKSSQRLKEALAQDNLAVSLCLLMAQQRYCVIYKETEKSHLKLVGKLYDQCQDTLVQYGTFLGSTLSMDEYVTRLPSIHSLLSEYHIHTDVAFFLARPMFTHAINLKYDSLRKADPNCKKLSTVQKQQKYCEAVTEVMSPIAQSVRPLHMAKIWEDISPQFLVTFWSLTMYDLFVPVNAYQREINKIKQTSLSLENSKDLVPSKLKKEQEKHLVLVEKLQDERKKQQEHVERVMARLKEEKDSWFPTRSPKSTKNETITQFLQLCLFPRCVFTMVDALYCSKFVHTLHILRTNNFSTLLCFDRLFCDITYTVTSCTENEANRYGNFLCAILEIVMRWHSAQEIFEKECATFPGFITKFRVSNQFSDSSDHLGYENYRHVCHKWHYKITKAMLVCLESKDYVQTRNALIVLIKILPHYPVIPKLSQFLEKRIEKVKEDEKSRRQDLFTLATSYSGQLKAKAPQLIKESDFHQVVEVKPAKTEPAETAPGDSTTSGTSNSQAPSSSVKVNGESNSDKDVVIVSSSSSGKERRTLNRAADVQPILTVPSSNNTSGSKERSREEALKEIKAEKMLKKEEKREDSERRVREKKAADERSSPSWESSNREESSRQSSMQFSKDDLSITRKYHDSNHYYTGSSSQPQVVDERELSSISNSSGGSLHRHSPEPDRDLKRRKVEGSSSSKSYKVEEQPKHIESLITLEKKERRDKSSKKTSKSSDGGDSARKPDKRDRKSRKRGQADEIIVLTDQQKRRKDDTKAGSSKMNSHQNGEPIEVIGDKRFVNDKYESDRSRDRDRDSKSKHTRRSSESKRRI</sequence>
<reference evidence="11" key="1">
    <citation type="submission" date="2021-12" db="EMBL/GenBank/DDBJ databases">
        <authorList>
            <person name="King R."/>
        </authorList>
    </citation>
    <scope>NUCLEOTIDE SEQUENCE</scope>
</reference>
<evidence type="ECO:0000313" key="11">
    <source>
        <dbReference type="EMBL" id="CAH0386614.1"/>
    </source>
</evidence>
<dbReference type="Proteomes" id="UP001152759">
    <property type="component" value="Chromosome 3"/>
</dbReference>
<evidence type="ECO:0000259" key="9">
    <source>
        <dbReference type="Pfam" id="PF11732"/>
    </source>
</evidence>
<feature type="compositionally biased region" description="Basic and acidic residues" evidence="7">
    <location>
        <begin position="1459"/>
        <end position="1468"/>
    </location>
</feature>
<feature type="compositionally biased region" description="Polar residues" evidence="7">
    <location>
        <begin position="1343"/>
        <end position="1353"/>
    </location>
</feature>
<feature type="domain" description="THO complex subunit 2 N-terminal" evidence="10">
    <location>
        <begin position="416"/>
        <end position="557"/>
    </location>
</feature>
<dbReference type="PANTHER" id="PTHR21597:SF0">
    <property type="entry name" value="THO COMPLEX SUBUNIT 2"/>
    <property type="match status" value="1"/>
</dbReference>
<dbReference type="InterPro" id="IPR040007">
    <property type="entry name" value="Tho2"/>
</dbReference>
<dbReference type="GO" id="GO:0003729">
    <property type="term" value="F:mRNA binding"/>
    <property type="evidence" value="ECO:0007669"/>
    <property type="project" value="TreeGrafter"/>
</dbReference>
<feature type="region of interest" description="Disordered" evidence="7">
    <location>
        <begin position="1190"/>
        <end position="1523"/>
    </location>
</feature>
<comment type="subunit">
    <text evidence="5">Component of the THO subcomplex, which is composed of THOC1, THOC2, THOC3, THOC5, THOC6 and THOC7. The THO subcomplex interacts with DDX39B to form the THO-DDX39B complex which multimerizes into a 28-subunit tetrameric assembly. Component of the transcription/export (TREX) complex at least composed of ALYREF/THOC4, DDX39B, SARNP/CIP29, CHTOP and the THO subcomplex; in the complex interacts with THOC1, THOC3, THOC5, THOC7 and DDX39B. TREX seems to have a dynamic structure involving ATP-dependent remodeling. Interacts with POLDIP3 and ZC3H11A.</text>
</comment>
<feature type="compositionally biased region" description="Basic and acidic residues" evidence="7">
    <location>
        <begin position="1486"/>
        <end position="1523"/>
    </location>
</feature>
<evidence type="ECO:0000259" key="10">
    <source>
        <dbReference type="Pfam" id="PF16134"/>
    </source>
</evidence>
<evidence type="ECO:0000256" key="7">
    <source>
        <dbReference type="SAM" id="MobiDB-lite"/>
    </source>
</evidence>
<dbReference type="Pfam" id="PF11262">
    <property type="entry name" value="Tho2"/>
    <property type="match status" value="1"/>
</dbReference>
<feature type="compositionally biased region" description="Polar residues" evidence="7">
    <location>
        <begin position="1469"/>
        <end position="1479"/>
    </location>
</feature>
<accession>A0A9P0F0E4</accession>
<evidence type="ECO:0000259" key="8">
    <source>
        <dbReference type="Pfam" id="PF11262"/>
    </source>
</evidence>
<evidence type="ECO:0000313" key="12">
    <source>
        <dbReference type="Proteomes" id="UP001152759"/>
    </source>
</evidence>
<feature type="coiled-coil region" evidence="6">
    <location>
        <begin position="890"/>
        <end position="956"/>
    </location>
</feature>
<proteinExistence type="inferred from homology"/>
<dbReference type="KEGG" id="btab:109031023"/>
<dbReference type="InterPro" id="IPR021726">
    <property type="entry name" value="THO_THOC2_N"/>
</dbReference>
<dbReference type="EMBL" id="OU963864">
    <property type="protein sequence ID" value="CAH0386614.1"/>
    <property type="molecule type" value="Genomic_DNA"/>
</dbReference>
<keyword evidence="12" id="KW-1185">Reference proteome</keyword>
<evidence type="ECO:0000256" key="4">
    <source>
        <dbReference type="ARBA" id="ARBA00023242"/>
    </source>
</evidence>
<name>A0A9P0F0E4_BEMTA</name>
<evidence type="ECO:0000256" key="2">
    <source>
        <dbReference type="ARBA" id="ARBA00007857"/>
    </source>
</evidence>
<dbReference type="InterPro" id="IPR032302">
    <property type="entry name" value="THOC2_N"/>
</dbReference>
<organism evidence="11 12">
    <name type="scientific">Bemisia tabaci</name>
    <name type="common">Sweetpotato whitefly</name>
    <name type="synonym">Aleurodes tabaci</name>
    <dbReference type="NCBI Taxonomy" id="7038"/>
    <lineage>
        <taxon>Eukaryota</taxon>
        <taxon>Metazoa</taxon>
        <taxon>Ecdysozoa</taxon>
        <taxon>Arthropoda</taxon>
        <taxon>Hexapoda</taxon>
        <taxon>Insecta</taxon>
        <taxon>Pterygota</taxon>
        <taxon>Neoptera</taxon>
        <taxon>Paraneoptera</taxon>
        <taxon>Hemiptera</taxon>
        <taxon>Sternorrhyncha</taxon>
        <taxon>Aleyrodoidea</taxon>
        <taxon>Aleyrodidae</taxon>
        <taxon>Aleyrodinae</taxon>
        <taxon>Bemisia</taxon>
    </lineage>
</organism>
<feature type="compositionally biased region" description="Basic and acidic residues" evidence="7">
    <location>
        <begin position="1432"/>
        <end position="1441"/>
    </location>
</feature>
<dbReference type="Pfam" id="PF11732">
    <property type="entry name" value="Thoc2"/>
    <property type="match status" value="1"/>
</dbReference>
<feature type="domain" description="THO complex subunit 2 N-terminal" evidence="10">
    <location>
        <begin position="8"/>
        <end position="391"/>
    </location>
</feature>
<protein>
    <recommendedName>
        <fullName evidence="3">THO complex subunit 2</fullName>
    </recommendedName>
</protein>
<dbReference type="PANTHER" id="PTHR21597">
    <property type="entry name" value="THO2 PROTEIN"/>
    <property type="match status" value="1"/>
</dbReference>
<evidence type="ECO:0000256" key="5">
    <source>
        <dbReference type="ARBA" id="ARBA00047033"/>
    </source>
</evidence>
<dbReference type="GO" id="GO:0006406">
    <property type="term" value="P:mRNA export from nucleus"/>
    <property type="evidence" value="ECO:0007669"/>
    <property type="project" value="InterPro"/>
</dbReference>
<dbReference type="GO" id="GO:0000445">
    <property type="term" value="C:THO complex part of transcription export complex"/>
    <property type="evidence" value="ECO:0007669"/>
    <property type="project" value="TreeGrafter"/>
</dbReference>
<dbReference type="InterPro" id="IPR021418">
    <property type="entry name" value="THO_THOC2_C"/>
</dbReference>
<feature type="domain" description="THO complex subunitTHOC2 N-terminal" evidence="9">
    <location>
        <begin position="559"/>
        <end position="634"/>
    </location>
</feature>
<evidence type="ECO:0000256" key="6">
    <source>
        <dbReference type="SAM" id="Coils"/>
    </source>
</evidence>
<feature type="compositionally biased region" description="Basic and acidic residues" evidence="7">
    <location>
        <begin position="1266"/>
        <end position="1307"/>
    </location>
</feature>
<dbReference type="Pfam" id="PF16134">
    <property type="entry name" value="THOC2_N"/>
    <property type="match status" value="2"/>
</dbReference>
<dbReference type="GO" id="GO:0006397">
    <property type="term" value="P:mRNA processing"/>
    <property type="evidence" value="ECO:0007669"/>
    <property type="project" value="InterPro"/>
</dbReference>
<evidence type="ECO:0000256" key="1">
    <source>
        <dbReference type="ARBA" id="ARBA00004123"/>
    </source>
</evidence>
<comment type="similarity">
    <text evidence="2">Belongs to the THOC2 family.</text>
</comment>
<comment type="subcellular location">
    <subcellularLocation>
        <location evidence="1">Nucleus</location>
    </subcellularLocation>
</comment>
<feature type="compositionally biased region" description="Polar residues" evidence="7">
    <location>
        <begin position="1201"/>
        <end position="1223"/>
    </location>
</feature>
<feature type="compositionally biased region" description="Low complexity" evidence="7">
    <location>
        <begin position="1361"/>
        <end position="1370"/>
    </location>
</feature>
<gene>
    <name evidence="11" type="ORF">BEMITA_LOCUS5705</name>
</gene>
<keyword evidence="4" id="KW-0539">Nucleus</keyword>
<feature type="domain" description="THO complex subunitTHOC2 C-terminal" evidence="8">
    <location>
        <begin position="867"/>
        <end position="1169"/>
    </location>
</feature>
<keyword evidence="6" id="KW-0175">Coiled coil</keyword>
<feature type="compositionally biased region" description="Basic and acidic residues" evidence="7">
    <location>
        <begin position="1396"/>
        <end position="1418"/>
    </location>
</feature>